<dbReference type="RefSeq" id="WP_105748688.1">
    <property type="nucleotide sequence ID" value="NZ_PVLQ01000039.1"/>
</dbReference>
<dbReference type="InterPro" id="IPR050950">
    <property type="entry name" value="HTH-type_LysR_regulators"/>
</dbReference>
<dbReference type="Pfam" id="PF03466">
    <property type="entry name" value="LysR_substrate"/>
    <property type="match status" value="1"/>
</dbReference>
<dbReference type="Proteomes" id="UP000238589">
    <property type="component" value="Unassembled WGS sequence"/>
</dbReference>
<dbReference type="PANTHER" id="PTHR30419:SF8">
    <property type="entry name" value="NITROGEN ASSIMILATION TRANSCRIPTIONAL ACTIVATOR-RELATED"/>
    <property type="match status" value="1"/>
</dbReference>
<keyword evidence="7" id="KW-1185">Reference proteome</keyword>
<dbReference type="Gene3D" id="3.40.190.290">
    <property type="match status" value="1"/>
</dbReference>
<keyword evidence="2" id="KW-0805">Transcription regulation</keyword>
<dbReference type="AlphaFoldDB" id="A0A2S9K3D1"/>
<evidence type="ECO:0000313" key="6">
    <source>
        <dbReference type="EMBL" id="PRD64988.1"/>
    </source>
</evidence>
<gene>
    <name evidence="6" type="ORF">C6P64_11365</name>
</gene>
<evidence type="ECO:0000313" key="7">
    <source>
        <dbReference type="Proteomes" id="UP000238589"/>
    </source>
</evidence>
<evidence type="ECO:0000256" key="3">
    <source>
        <dbReference type="ARBA" id="ARBA00023125"/>
    </source>
</evidence>
<evidence type="ECO:0000256" key="1">
    <source>
        <dbReference type="ARBA" id="ARBA00009437"/>
    </source>
</evidence>
<evidence type="ECO:0000256" key="2">
    <source>
        <dbReference type="ARBA" id="ARBA00023015"/>
    </source>
</evidence>
<organism evidence="6 7">
    <name type="scientific">Malikia granosa</name>
    <dbReference type="NCBI Taxonomy" id="263067"/>
    <lineage>
        <taxon>Bacteria</taxon>
        <taxon>Pseudomonadati</taxon>
        <taxon>Pseudomonadota</taxon>
        <taxon>Betaproteobacteria</taxon>
        <taxon>Burkholderiales</taxon>
        <taxon>Comamonadaceae</taxon>
        <taxon>Malikia</taxon>
    </lineage>
</organism>
<sequence length="299" mass="33228">MKIDFDGVQAFVMIAELGGFSKAAQQLHITQTALTRRIQKLEAYLDLKLLDRTTRRVELTAVGREFLPQARNIVHDMTTAVERLKDMSQRAKGNFTLACIPSMTSHVLPEVIRSYADQHPDNRIRLLDGASHEVHAAVLGGQAELGIGVQGEKHPDLSETVLFADPLVFICRSSHPLQGRRSVSWNDMRDADLIGISSFMATRIFMDYQLAKRGIRLHGNYEVQHHATAMNLVAAGVGSAILPASYFQEGDRPDMRKIPLTQPTVKRKVVLLKLRRGGLSPAAQAFEAVLRELSAKLVF</sequence>
<keyword evidence="4" id="KW-0804">Transcription</keyword>
<evidence type="ECO:0000256" key="4">
    <source>
        <dbReference type="ARBA" id="ARBA00023163"/>
    </source>
</evidence>
<dbReference type="InterPro" id="IPR036388">
    <property type="entry name" value="WH-like_DNA-bd_sf"/>
</dbReference>
<dbReference type="Pfam" id="PF00126">
    <property type="entry name" value="HTH_1"/>
    <property type="match status" value="1"/>
</dbReference>
<dbReference type="PRINTS" id="PR00039">
    <property type="entry name" value="HTHLYSR"/>
</dbReference>
<dbReference type="PANTHER" id="PTHR30419">
    <property type="entry name" value="HTH-TYPE TRANSCRIPTIONAL REGULATOR YBHD"/>
    <property type="match status" value="1"/>
</dbReference>
<dbReference type="EMBL" id="PVLQ01000039">
    <property type="protein sequence ID" value="PRD64988.1"/>
    <property type="molecule type" value="Genomic_DNA"/>
</dbReference>
<dbReference type="GO" id="GO:0003700">
    <property type="term" value="F:DNA-binding transcription factor activity"/>
    <property type="evidence" value="ECO:0007669"/>
    <property type="project" value="InterPro"/>
</dbReference>
<comment type="caution">
    <text evidence="6">The sequence shown here is derived from an EMBL/GenBank/DDBJ whole genome shotgun (WGS) entry which is preliminary data.</text>
</comment>
<evidence type="ECO:0000259" key="5">
    <source>
        <dbReference type="PROSITE" id="PS50931"/>
    </source>
</evidence>
<reference evidence="6 7" key="1">
    <citation type="submission" date="2018-03" db="EMBL/GenBank/DDBJ databases">
        <title>Comparative genomics illustrates the genes involved in a hyperalkaliphilic mechanisms of Serpentinomonas isolated from highly-alkaline calcium-rich serpentinized springs.</title>
        <authorList>
            <person name="Suzuki S."/>
            <person name="Ishii S."/>
            <person name="Walworth N."/>
            <person name="Bird L."/>
            <person name="Kuenen J.G."/>
            <person name="Nealson K.H."/>
        </authorList>
    </citation>
    <scope>NUCLEOTIDE SEQUENCE [LARGE SCALE GENOMIC DNA]</scope>
    <source>
        <strain evidence="6 7">P1</strain>
    </source>
</reference>
<dbReference type="GO" id="GO:0005829">
    <property type="term" value="C:cytosol"/>
    <property type="evidence" value="ECO:0007669"/>
    <property type="project" value="TreeGrafter"/>
</dbReference>
<dbReference type="InterPro" id="IPR000847">
    <property type="entry name" value="LysR_HTH_N"/>
</dbReference>
<name>A0A2S9K3D1_9BURK</name>
<feature type="domain" description="HTH lysR-type" evidence="5">
    <location>
        <begin position="3"/>
        <end position="60"/>
    </location>
</feature>
<dbReference type="OrthoDB" id="8675247at2"/>
<comment type="similarity">
    <text evidence="1">Belongs to the LysR transcriptional regulatory family.</text>
</comment>
<dbReference type="Gene3D" id="1.10.10.10">
    <property type="entry name" value="Winged helix-like DNA-binding domain superfamily/Winged helix DNA-binding domain"/>
    <property type="match status" value="1"/>
</dbReference>
<dbReference type="InterPro" id="IPR005119">
    <property type="entry name" value="LysR_subst-bd"/>
</dbReference>
<keyword evidence="3" id="KW-0238">DNA-binding</keyword>
<proteinExistence type="inferred from homology"/>
<dbReference type="CDD" id="cd08440">
    <property type="entry name" value="PBP2_LTTR_like_4"/>
    <property type="match status" value="1"/>
</dbReference>
<dbReference type="GO" id="GO:0003677">
    <property type="term" value="F:DNA binding"/>
    <property type="evidence" value="ECO:0007669"/>
    <property type="project" value="UniProtKB-KW"/>
</dbReference>
<dbReference type="InterPro" id="IPR036390">
    <property type="entry name" value="WH_DNA-bd_sf"/>
</dbReference>
<dbReference type="FunFam" id="1.10.10.10:FF:000001">
    <property type="entry name" value="LysR family transcriptional regulator"/>
    <property type="match status" value="1"/>
</dbReference>
<accession>A0A2S9K3D1</accession>
<dbReference type="SUPFAM" id="SSF53850">
    <property type="entry name" value="Periplasmic binding protein-like II"/>
    <property type="match status" value="1"/>
</dbReference>
<dbReference type="PROSITE" id="PS50931">
    <property type="entry name" value="HTH_LYSR"/>
    <property type="match status" value="1"/>
</dbReference>
<dbReference type="SUPFAM" id="SSF46785">
    <property type="entry name" value="Winged helix' DNA-binding domain"/>
    <property type="match status" value="1"/>
</dbReference>
<protein>
    <submittedName>
        <fullName evidence="6">LysR family transcriptional regulator</fullName>
    </submittedName>
</protein>